<accession>A0A6B9V9V9</accession>
<evidence type="ECO:0000313" key="2">
    <source>
        <dbReference type="Proteomes" id="UP000464620"/>
    </source>
</evidence>
<organism evidence="1 2">
    <name type="scientific">Arachis hypogaea</name>
    <name type="common">Peanut</name>
    <dbReference type="NCBI Taxonomy" id="3818"/>
    <lineage>
        <taxon>Eukaryota</taxon>
        <taxon>Viridiplantae</taxon>
        <taxon>Streptophyta</taxon>
        <taxon>Embryophyta</taxon>
        <taxon>Tracheophyta</taxon>
        <taxon>Spermatophyta</taxon>
        <taxon>Magnoliopsida</taxon>
        <taxon>eudicotyledons</taxon>
        <taxon>Gunneridae</taxon>
        <taxon>Pentapetalae</taxon>
        <taxon>rosids</taxon>
        <taxon>fabids</taxon>
        <taxon>Fabales</taxon>
        <taxon>Fabaceae</taxon>
        <taxon>Papilionoideae</taxon>
        <taxon>50 kb inversion clade</taxon>
        <taxon>dalbergioids sensu lato</taxon>
        <taxon>Dalbergieae</taxon>
        <taxon>Pterocarpus clade</taxon>
        <taxon>Arachis</taxon>
    </lineage>
</organism>
<evidence type="ECO:0000313" key="1">
    <source>
        <dbReference type="EMBL" id="QHN77481.1"/>
    </source>
</evidence>
<reference evidence="1 2" key="1">
    <citation type="submission" date="2020-01" db="EMBL/GenBank/DDBJ databases">
        <title>Genome sequence of Arachis hypogaea, cultivar Shitouqi.</title>
        <authorList>
            <person name="Zhuang W."/>
            <person name="Chen H."/>
            <person name="Varshney R."/>
            <person name="Wang D."/>
            <person name="Ming R."/>
        </authorList>
    </citation>
    <scope>NUCLEOTIDE SEQUENCE [LARGE SCALE GENOMIC DNA]</scope>
    <source>
        <tissue evidence="1">Young leaf</tissue>
    </source>
</reference>
<protein>
    <submittedName>
        <fullName evidence="1">Uncharacterized protein</fullName>
    </submittedName>
</protein>
<dbReference type="Proteomes" id="UP000464620">
    <property type="component" value="Chromosome B09"/>
</dbReference>
<sequence>MAIGHQKRGGSSKSVAKSYRHAFFSFSPRFKSVAIELFSCSVLYDYSVFLLEFLDK</sequence>
<dbReference type="EMBL" id="CP031001">
    <property type="protein sequence ID" value="QHN77481.1"/>
    <property type="molecule type" value="Genomic_DNA"/>
</dbReference>
<gene>
    <name evidence="1" type="ORF">DS421_19g653050</name>
</gene>
<dbReference type="AlphaFoldDB" id="A0A6B9V9V9"/>
<proteinExistence type="predicted"/>
<name>A0A6B9V9V9_ARAHY</name>